<feature type="domain" description="HTH araC/xylS-type" evidence="4">
    <location>
        <begin position="165"/>
        <end position="266"/>
    </location>
</feature>
<evidence type="ECO:0000313" key="5">
    <source>
        <dbReference type="EMBL" id="RKP48087.1"/>
    </source>
</evidence>
<evidence type="ECO:0000256" key="1">
    <source>
        <dbReference type="ARBA" id="ARBA00023015"/>
    </source>
</evidence>
<dbReference type="AlphaFoldDB" id="A0A494XB81"/>
<name>A0A494XB81_9BACL</name>
<proteinExistence type="predicted"/>
<dbReference type="PANTHER" id="PTHR46796:SF13">
    <property type="entry name" value="HTH-TYPE TRANSCRIPTIONAL ACTIVATOR RHAS"/>
    <property type="match status" value="1"/>
</dbReference>
<comment type="caution">
    <text evidence="5">The sequence shown here is derived from an EMBL/GenBank/DDBJ whole genome shotgun (WGS) entry which is preliminary data.</text>
</comment>
<dbReference type="InterPro" id="IPR018060">
    <property type="entry name" value="HTH_AraC"/>
</dbReference>
<keyword evidence="3" id="KW-0804">Transcription</keyword>
<keyword evidence="1" id="KW-0805">Transcription regulation</keyword>
<dbReference type="Pfam" id="PF20240">
    <property type="entry name" value="DUF6597"/>
    <property type="match status" value="1"/>
</dbReference>
<protein>
    <submittedName>
        <fullName evidence="5">AraC family transcriptional regulator</fullName>
    </submittedName>
</protein>
<keyword evidence="6" id="KW-1185">Reference proteome</keyword>
<dbReference type="OrthoDB" id="323290at2"/>
<dbReference type="Proteomes" id="UP000282076">
    <property type="component" value="Unassembled WGS sequence"/>
</dbReference>
<accession>A0A494XB81</accession>
<dbReference type="GO" id="GO:0003700">
    <property type="term" value="F:DNA-binding transcription factor activity"/>
    <property type="evidence" value="ECO:0007669"/>
    <property type="project" value="InterPro"/>
</dbReference>
<dbReference type="SMART" id="SM00342">
    <property type="entry name" value="HTH_ARAC"/>
    <property type="match status" value="1"/>
</dbReference>
<dbReference type="Gene3D" id="1.10.10.60">
    <property type="entry name" value="Homeodomain-like"/>
    <property type="match status" value="1"/>
</dbReference>
<evidence type="ECO:0000259" key="4">
    <source>
        <dbReference type="PROSITE" id="PS01124"/>
    </source>
</evidence>
<dbReference type="GO" id="GO:0043565">
    <property type="term" value="F:sequence-specific DNA binding"/>
    <property type="evidence" value="ECO:0007669"/>
    <property type="project" value="InterPro"/>
</dbReference>
<evidence type="ECO:0000256" key="2">
    <source>
        <dbReference type="ARBA" id="ARBA00023125"/>
    </source>
</evidence>
<dbReference type="PANTHER" id="PTHR46796">
    <property type="entry name" value="HTH-TYPE TRANSCRIPTIONAL ACTIVATOR RHAS-RELATED"/>
    <property type="match status" value="1"/>
</dbReference>
<evidence type="ECO:0000256" key="3">
    <source>
        <dbReference type="ARBA" id="ARBA00023163"/>
    </source>
</evidence>
<keyword evidence="2" id="KW-0238">DNA-binding</keyword>
<organism evidence="5 6">
    <name type="scientific">Cohnella endophytica</name>
    <dbReference type="NCBI Taxonomy" id="2419778"/>
    <lineage>
        <taxon>Bacteria</taxon>
        <taxon>Bacillati</taxon>
        <taxon>Bacillota</taxon>
        <taxon>Bacilli</taxon>
        <taxon>Bacillales</taxon>
        <taxon>Paenibacillaceae</taxon>
        <taxon>Cohnella</taxon>
    </lineage>
</organism>
<dbReference type="SUPFAM" id="SSF46689">
    <property type="entry name" value="Homeodomain-like"/>
    <property type="match status" value="1"/>
</dbReference>
<dbReference type="PROSITE" id="PS01124">
    <property type="entry name" value="HTH_ARAC_FAMILY_2"/>
    <property type="match status" value="1"/>
</dbReference>
<dbReference type="EMBL" id="RBZM01000010">
    <property type="protein sequence ID" value="RKP48087.1"/>
    <property type="molecule type" value="Genomic_DNA"/>
</dbReference>
<dbReference type="InterPro" id="IPR050204">
    <property type="entry name" value="AraC_XylS_family_regulators"/>
</dbReference>
<sequence>MDPIADHSTRGIVQAGPGKMKYKLSRYDPAERLRTFVQHYWVVEWDLRGQEPYRQTVLSHPNVNLVIERGNTRIYGIWEKTSTQVLQGKGRVFAVKFNPGGFYPFWRKPLSNLTRQSLAIEDVFGTEALTLEEDILSRDDVGSQVERMNRFLLERLPEQPDDNVELLNEIVATLVSDHGILRVEQLASRFSLGARTIQRLFDKYVGVSPKGVIQRFRLHEVTERIEKGENVDWVQLSHDMGYYDQAHFIRDFKAIMDKSPEEYVRETRL</sequence>
<reference evidence="5 6" key="1">
    <citation type="submission" date="2018-10" db="EMBL/GenBank/DDBJ databases">
        <title>Cohnella sp. M2MS4P-1, whole genome shotgun sequence.</title>
        <authorList>
            <person name="Tuo L."/>
        </authorList>
    </citation>
    <scope>NUCLEOTIDE SEQUENCE [LARGE SCALE GENOMIC DNA]</scope>
    <source>
        <strain evidence="5 6">M2MS4P-1</strain>
    </source>
</reference>
<dbReference type="InterPro" id="IPR046532">
    <property type="entry name" value="DUF6597"/>
</dbReference>
<dbReference type="Pfam" id="PF12833">
    <property type="entry name" value="HTH_18"/>
    <property type="match status" value="1"/>
</dbReference>
<evidence type="ECO:0000313" key="6">
    <source>
        <dbReference type="Proteomes" id="UP000282076"/>
    </source>
</evidence>
<gene>
    <name evidence="5" type="ORF">D7Z26_22740</name>
</gene>
<dbReference type="InterPro" id="IPR009057">
    <property type="entry name" value="Homeodomain-like_sf"/>
</dbReference>